<dbReference type="PANTHER" id="PTHR44688:SF16">
    <property type="entry name" value="DNA-BINDING TRANSCRIPTIONAL ACTIVATOR DEVR_DOSR"/>
    <property type="match status" value="1"/>
</dbReference>
<dbReference type="Gene3D" id="1.10.10.10">
    <property type="entry name" value="Winged helix-like DNA-binding domain superfamily/Winged helix DNA-binding domain"/>
    <property type="match status" value="1"/>
</dbReference>
<feature type="domain" description="HTH luxR-type" evidence="5">
    <location>
        <begin position="215"/>
        <end position="280"/>
    </location>
</feature>
<dbReference type="Pfam" id="PF00196">
    <property type="entry name" value="GerE"/>
    <property type="match status" value="1"/>
</dbReference>
<keyword evidence="2" id="KW-0238">DNA-binding</keyword>
<proteinExistence type="predicted"/>
<dbReference type="AlphaFoldDB" id="A0A517PEJ9"/>
<dbReference type="PROSITE" id="PS50043">
    <property type="entry name" value="HTH_LUXR_2"/>
    <property type="match status" value="1"/>
</dbReference>
<keyword evidence="1" id="KW-0805">Transcription regulation</keyword>
<dbReference type="RefSeq" id="WP_145360793.1">
    <property type="nucleotide sequence ID" value="NZ_CP036265.1"/>
</dbReference>
<dbReference type="EMBL" id="CP036265">
    <property type="protein sequence ID" value="QDT17791.1"/>
    <property type="molecule type" value="Genomic_DNA"/>
</dbReference>
<dbReference type="GO" id="GO:0003677">
    <property type="term" value="F:DNA binding"/>
    <property type="evidence" value="ECO:0007669"/>
    <property type="project" value="UniProtKB-KW"/>
</dbReference>
<dbReference type="PANTHER" id="PTHR44688">
    <property type="entry name" value="DNA-BINDING TRANSCRIPTIONAL ACTIVATOR DEVR_DOSR"/>
    <property type="match status" value="1"/>
</dbReference>
<evidence type="ECO:0000256" key="4">
    <source>
        <dbReference type="SAM" id="MobiDB-lite"/>
    </source>
</evidence>
<dbReference type="SUPFAM" id="SSF46894">
    <property type="entry name" value="C-terminal effector domain of the bipartite response regulators"/>
    <property type="match status" value="1"/>
</dbReference>
<dbReference type="GO" id="GO:0006355">
    <property type="term" value="P:regulation of DNA-templated transcription"/>
    <property type="evidence" value="ECO:0007669"/>
    <property type="project" value="InterPro"/>
</dbReference>
<evidence type="ECO:0000313" key="6">
    <source>
        <dbReference type="EMBL" id="QDT17791.1"/>
    </source>
</evidence>
<name>A0A517PEJ9_9PLAN</name>
<organism evidence="6 7">
    <name type="scientific">Alienimonas californiensis</name>
    <dbReference type="NCBI Taxonomy" id="2527989"/>
    <lineage>
        <taxon>Bacteria</taxon>
        <taxon>Pseudomonadati</taxon>
        <taxon>Planctomycetota</taxon>
        <taxon>Planctomycetia</taxon>
        <taxon>Planctomycetales</taxon>
        <taxon>Planctomycetaceae</taxon>
        <taxon>Alienimonas</taxon>
    </lineage>
</organism>
<feature type="region of interest" description="Disordered" evidence="4">
    <location>
        <begin position="1"/>
        <end position="32"/>
    </location>
</feature>
<dbReference type="InterPro" id="IPR000792">
    <property type="entry name" value="Tscrpt_reg_LuxR_C"/>
</dbReference>
<keyword evidence="7" id="KW-1185">Reference proteome</keyword>
<accession>A0A517PEJ9</accession>
<keyword evidence="3" id="KW-0804">Transcription</keyword>
<evidence type="ECO:0000256" key="1">
    <source>
        <dbReference type="ARBA" id="ARBA00023015"/>
    </source>
</evidence>
<gene>
    <name evidence="6" type="ORF">CA12_39250</name>
</gene>
<dbReference type="InterPro" id="IPR036388">
    <property type="entry name" value="WH-like_DNA-bd_sf"/>
</dbReference>
<dbReference type="Proteomes" id="UP000318741">
    <property type="component" value="Chromosome"/>
</dbReference>
<evidence type="ECO:0000256" key="2">
    <source>
        <dbReference type="ARBA" id="ARBA00023125"/>
    </source>
</evidence>
<dbReference type="KEGG" id="acaf:CA12_39250"/>
<sequence length="292" mass="31752">MTRLTASHTPFSMMQEASPRADEDRPDRGAPRRRLTVGQVSEACRVARECLECGENPGCWTMLLMRAVRKWTGADRAAVVFPQSGVVLPSGEWRALRRKSSSRGLRTSRAALLATARSSVEALPDAAAEANRKAFVAKPLMAGDLPDSPPPAPRVGPAGDSRVGTALVWRDGSGRELVLLLGPAGDAEPSAIGARLTRVAVRELASAGRRLSHPGDASPDALTHRARTVLHYWLDGLLEKEVAGVLNVSEGTVHKQVHRIYKHFGVSSRGELQAQFLRRGWGRRRLWRDLAS</sequence>
<dbReference type="SMART" id="SM00421">
    <property type="entry name" value="HTH_LUXR"/>
    <property type="match status" value="1"/>
</dbReference>
<dbReference type="OrthoDB" id="252792at2"/>
<feature type="compositionally biased region" description="Polar residues" evidence="4">
    <location>
        <begin position="1"/>
        <end position="12"/>
    </location>
</feature>
<reference evidence="6 7" key="1">
    <citation type="submission" date="2019-02" db="EMBL/GenBank/DDBJ databases">
        <title>Deep-cultivation of Planctomycetes and their phenomic and genomic characterization uncovers novel biology.</title>
        <authorList>
            <person name="Wiegand S."/>
            <person name="Jogler M."/>
            <person name="Boedeker C."/>
            <person name="Pinto D."/>
            <person name="Vollmers J."/>
            <person name="Rivas-Marin E."/>
            <person name="Kohn T."/>
            <person name="Peeters S.H."/>
            <person name="Heuer A."/>
            <person name="Rast P."/>
            <person name="Oberbeckmann S."/>
            <person name="Bunk B."/>
            <person name="Jeske O."/>
            <person name="Meyerdierks A."/>
            <person name="Storesund J.E."/>
            <person name="Kallscheuer N."/>
            <person name="Luecker S."/>
            <person name="Lage O.M."/>
            <person name="Pohl T."/>
            <person name="Merkel B.J."/>
            <person name="Hornburger P."/>
            <person name="Mueller R.-W."/>
            <person name="Bruemmer F."/>
            <person name="Labrenz M."/>
            <person name="Spormann A.M."/>
            <person name="Op den Camp H."/>
            <person name="Overmann J."/>
            <person name="Amann R."/>
            <person name="Jetten M.S.M."/>
            <person name="Mascher T."/>
            <person name="Medema M.H."/>
            <person name="Devos D.P."/>
            <person name="Kaster A.-K."/>
            <person name="Ovreas L."/>
            <person name="Rohde M."/>
            <person name="Galperin M.Y."/>
            <person name="Jogler C."/>
        </authorList>
    </citation>
    <scope>NUCLEOTIDE SEQUENCE [LARGE SCALE GENOMIC DNA]</scope>
    <source>
        <strain evidence="6 7">CA12</strain>
    </source>
</reference>
<evidence type="ECO:0000256" key="3">
    <source>
        <dbReference type="ARBA" id="ARBA00023163"/>
    </source>
</evidence>
<protein>
    <submittedName>
        <fullName evidence="6">Bacterial regulatory protein, luxR family</fullName>
    </submittedName>
</protein>
<feature type="compositionally biased region" description="Basic and acidic residues" evidence="4">
    <location>
        <begin position="19"/>
        <end position="30"/>
    </location>
</feature>
<dbReference type="InterPro" id="IPR016032">
    <property type="entry name" value="Sig_transdc_resp-reg_C-effctor"/>
</dbReference>
<evidence type="ECO:0000259" key="5">
    <source>
        <dbReference type="PROSITE" id="PS50043"/>
    </source>
</evidence>
<evidence type="ECO:0000313" key="7">
    <source>
        <dbReference type="Proteomes" id="UP000318741"/>
    </source>
</evidence>